<evidence type="ECO:0000256" key="1">
    <source>
        <dbReference type="ARBA" id="ARBA00022723"/>
    </source>
</evidence>
<evidence type="ECO:0000313" key="8">
    <source>
        <dbReference type="EMBL" id="TVY20623.1"/>
    </source>
</evidence>
<keyword evidence="6" id="KW-0539">Nucleus</keyword>
<dbReference type="PANTHER" id="PTHR36206:SF4">
    <property type="entry name" value="HYPOTHETICAL CONSERVED PROTEIN (EUROFUNG)-RELATED"/>
    <property type="match status" value="1"/>
</dbReference>
<dbReference type="PANTHER" id="PTHR36206">
    <property type="entry name" value="ASPERCRYPTIN BIOSYNTHESIS CLUSTER-SPECIFIC TRANSCRIPTION REGULATOR ATNN-RELATED"/>
    <property type="match status" value="1"/>
</dbReference>
<keyword evidence="1" id="KW-0479">Metal-binding</keyword>
<evidence type="ECO:0000256" key="4">
    <source>
        <dbReference type="ARBA" id="ARBA00023125"/>
    </source>
</evidence>
<keyword evidence="5" id="KW-0804">Transcription</keyword>
<name>A0A8T9BQ35_9HELO</name>
<dbReference type="Proteomes" id="UP000469559">
    <property type="component" value="Unassembled WGS sequence"/>
</dbReference>
<evidence type="ECO:0000313" key="9">
    <source>
        <dbReference type="Proteomes" id="UP000469559"/>
    </source>
</evidence>
<accession>A0A8T9BQ35</accession>
<keyword evidence="4" id="KW-0238">DNA-binding</keyword>
<dbReference type="InterPro" id="IPR052360">
    <property type="entry name" value="Transcr_Regulatory_Proteins"/>
</dbReference>
<dbReference type="Pfam" id="PF11951">
    <property type="entry name" value="Fungal_trans_2"/>
    <property type="match status" value="1"/>
</dbReference>
<dbReference type="GO" id="GO:0046872">
    <property type="term" value="F:metal ion binding"/>
    <property type="evidence" value="ECO:0007669"/>
    <property type="project" value="UniProtKB-KW"/>
</dbReference>
<dbReference type="OrthoDB" id="416217at2759"/>
<evidence type="ECO:0000256" key="3">
    <source>
        <dbReference type="ARBA" id="ARBA00023015"/>
    </source>
</evidence>
<sequence length="507" mass="56422">MDDVSAENPKKTRKRGPNTKKGCSTCRSVQSAVHCEGLTIAAAGCSKCYPKSPNLQPRILQTPDLLGQVGPQEVGHFDYFRTECTEEFSGFFDQNLWKRLILQAAHTELFVLHAVLAIGALRRSQRATPHSPRATNPMMLEYSLRKYSLASKILGLRIKADTVNWKLVVLGSLVLLAIEVLQGHESGALMHLRNGAAILKGILPTAADGSSTVVVSGTTVPHTQHGAESEYLVAAFTRLSVQELPFFGLPSSIAPPAPTIPSQILYFTTVRDARHSLNSIISAVHAFVRRYGQQDPGISPIQPLSGVISTEISYFQTILRSWIQTFNSFFSLLKHIDAETSLTAKVLIVQYHVTWIKISCFHLDEIIYDQYLPQFEEIVERSKEIIIAEDDPWSKSRGPCFTLDIATAQPLYFVARKCRDPQLRRRAAELMEKVGTGVYTGRTIAKVAEWIIRTEESSTGMLVAADHRLHDVSFDFHQETRMGTILATRRDIDGTLQHITETLDLAV</sequence>
<gene>
    <name evidence="8" type="ORF">LARI1_G001287</name>
</gene>
<reference evidence="8 9" key="1">
    <citation type="submission" date="2018-05" db="EMBL/GenBank/DDBJ databases">
        <title>Whole genome sequencing for identification of molecular markers to develop diagnostic detection tools for the regulated plant pathogen Lachnellula willkommii.</title>
        <authorList>
            <person name="Giroux E."/>
            <person name="Bilodeau G."/>
        </authorList>
    </citation>
    <scope>NUCLEOTIDE SEQUENCE [LARGE SCALE GENOMIC DNA]</scope>
    <source>
        <strain evidence="8 9">CBS 203.66</strain>
    </source>
</reference>
<keyword evidence="9" id="KW-1185">Reference proteome</keyword>
<evidence type="ECO:0000256" key="7">
    <source>
        <dbReference type="SAM" id="MobiDB-lite"/>
    </source>
</evidence>
<dbReference type="InterPro" id="IPR021858">
    <property type="entry name" value="Fun_TF"/>
</dbReference>
<protein>
    <recommendedName>
        <fullName evidence="10">Zn(2)-C6 fungal-type domain-containing protein</fullName>
    </recommendedName>
</protein>
<evidence type="ECO:0000256" key="6">
    <source>
        <dbReference type="ARBA" id="ARBA00023242"/>
    </source>
</evidence>
<evidence type="ECO:0008006" key="10">
    <source>
        <dbReference type="Google" id="ProtNLM"/>
    </source>
</evidence>
<keyword evidence="2" id="KW-0862">Zinc</keyword>
<dbReference type="GO" id="GO:0003677">
    <property type="term" value="F:DNA binding"/>
    <property type="evidence" value="ECO:0007669"/>
    <property type="project" value="UniProtKB-KW"/>
</dbReference>
<evidence type="ECO:0000256" key="2">
    <source>
        <dbReference type="ARBA" id="ARBA00022833"/>
    </source>
</evidence>
<proteinExistence type="predicted"/>
<comment type="caution">
    <text evidence="8">The sequence shown here is derived from an EMBL/GenBank/DDBJ whole genome shotgun (WGS) entry which is preliminary data.</text>
</comment>
<keyword evidence="3" id="KW-0805">Transcription regulation</keyword>
<feature type="region of interest" description="Disordered" evidence="7">
    <location>
        <begin position="1"/>
        <end position="21"/>
    </location>
</feature>
<dbReference type="AlphaFoldDB" id="A0A8T9BQ35"/>
<dbReference type="EMBL" id="QGMF01000047">
    <property type="protein sequence ID" value="TVY20623.1"/>
    <property type="molecule type" value="Genomic_DNA"/>
</dbReference>
<evidence type="ECO:0000256" key="5">
    <source>
        <dbReference type="ARBA" id="ARBA00023163"/>
    </source>
</evidence>
<organism evidence="8 9">
    <name type="scientific">Lachnellula arida</name>
    <dbReference type="NCBI Taxonomy" id="1316785"/>
    <lineage>
        <taxon>Eukaryota</taxon>
        <taxon>Fungi</taxon>
        <taxon>Dikarya</taxon>
        <taxon>Ascomycota</taxon>
        <taxon>Pezizomycotina</taxon>
        <taxon>Leotiomycetes</taxon>
        <taxon>Helotiales</taxon>
        <taxon>Lachnaceae</taxon>
        <taxon>Lachnellula</taxon>
    </lineage>
</organism>